<dbReference type="RefSeq" id="WP_267152631.1">
    <property type="nucleotide sequence ID" value="NZ_JAPMLT010000010.1"/>
</dbReference>
<keyword evidence="1" id="KW-1133">Transmembrane helix</keyword>
<dbReference type="Proteomes" id="UP001208017">
    <property type="component" value="Unassembled WGS sequence"/>
</dbReference>
<sequence>MLSGIEVLFNFLWFGMIVIGAVITWVILRRRDPFDDGALPEEDE</sequence>
<reference evidence="2 3" key="1">
    <citation type="submission" date="2022-11" db="EMBL/GenBank/DDBJ databases">
        <title>Study of microbial diversity in lake waters.</title>
        <authorList>
            <person name="Zhang J."/>
        </authorList>
    </citation>
    <scope>NUCLEOTIDE SEQUENCE [LARGE SCALE GENOMIC DNA]</scope>
    <source>
        <strain evidence="2 3">DT12</strain>
    </source>
</reference>
<name>A0ABT3X397_9BACL</name>
<protein>
    <submittedName>
        <fullName evidence="2">Uncharacterized protein</fullName>
    </submittedName>
</protein>
<organism evidence="2 3">
    <name type="scientific">Tumebacillus lacus</name>
    <dbReference type="NCBI Taxonomy" id="2995335"/>
    <lineage>
        <taxon>Bacteria</taxon>
        <taxon>Bacillati</taxon>
        <taxon>Bacillota</taxon>
        <taxon>Bacilli</taxon>
        <taxon>Bacillales</taxon>
        <taxon>Alicyclobacillaceae</taxon>
        <taxon>Tumebacillus</taxon>
    </lineage>
</organism>
<evidence type="ECO:0000313" key="3">
    <source>
        <dbReference type="Proteomes" id="UP001208017"/>
    </source>
</evidence>
<evidence type="ECO:0000256" key="1">
    <source>
        <dbReference type="SAM" id="Phobius"/>
    </source>
</evidence>
<gene>
    <name evidence="2" type="ORF">OS242_15645</name>
</gene>
<keyword evidence="1" id="KW-0472">Membrane</keyword>
<comment type="caution">
    <text evidence="2">The sequence shown here is derived from an EMBL/GenBank/DDBJ whole genome shotgun (WGS) entry which is preliminary data.</text>
</comment>
<feature type="transmembrane region" description="Helical" evidence="1">
    <location>
        <begin position="7"/>
        <end position="28"/>
    </location>
</feature>
<keyword evidence="3" id="KW-1185">Reference proteome</keyword>
<accession>A0ABT3X397</accession>
<evidence type="ECO:0000313" key="2">
    <source>
        <dbReference type="EMBL" id="MCX7571383.1"/>
    </source>
</evidence>
<proteinExistence type="predicted"/>
<keyword evidence="1" id="KW-0812">Transmembrane</keyword>
<dbReference type="EMBL" id="JAPMLT010000010">
    <property type="protein sequence ID" value="MCX7571383.1"/>
    <property type="molecule type" value="Genomic_DNA"/>
</dbReference>